<feature type="compositionally biased region" description="Polar residues" evidence="5">
    <location>
        <begin position="266"/>
        <end position="275"/>
    </location>
</feature>
<evidence type="ECO:0000256" key="6">
    <source>
        <dbReference type="SAM" id="Phobius"/>
    </source>
</evidence>
<protein>
    <submittedName>
        <fullName evidence="7">Zinc/iron permease</fullName>
    </submittedName>
</protein>
<accession>A0A4S8WI80</accession>
<evidence type="ECO:0000256" key="3">
    <source>
        <dbReference type="ARBA" id="ARBA00022989"/>
    </source>
</evidence>
<dbReference type="GO" id="GO:0016020">
    <property type="term" value="C:membrane"/>
    <property type="evidence" value="ECO:0007669"/>
    <property type="project" value="UniProtKB-SubCell"/>
</dbReference>
<feature type="transmembrane region" description="Helical" evidence="6">
    <location>
        <begin position="491"/>
        <end position="509"/>
    </location>
</feature>
<reference evidence="7 8" key="1">
    <citation type="submission" date="2018-10" db="EMBL/GenBank/DDBJ databases">
        <title>Fifty Aureobasidium pullulans genomes reveal a recombining polyextremotolerant generalist.</title>
        <authorList>
            <person name="Gostincar C."/>
            <person name="Turk M."/>
            <person name="Zajc J."/>
            <person name="Gunde-Cimerman N."/>
        </authorList>
    </citation>
    <scope>NUCLEOTIDE SEQUENCE [LARGE SCALE GENOMIC DNA]</scope>
    <source>
        <strain evidence="7 8">EXF-11318</strain>
    </source>
</reference>
<feature type="transmembrane region" description="Helical" evidence="6">
    <location>
        <begin position="391"/>
        <end position="416"/>
    </location>
</feature>
<name>A0A4S8WI80_AURPU</name>
<feature type="region of interest" description="Disordered" evidence="5">
    <location>
        <begin position="124"/>
        <end position="207"/>
    </location>
</feature>
<evidence type="ECO:0000256" key="5">
    <source>
        <dbReference type="SAM" id="MobiDB-lite"/>
    </source>
</evidence>
<feature type="transmembrane region" description="Helical" evidence="6">
    <location>
        <begin position="12"/>
        <end position="33"/>
    </location>
</feature>
<dbReference type="AlphaFoldDB" id="A0A4S8WI80"/>
<dbReference type="PANTHER" id="PTHR11040:SF210">
    <property type="entry name" value="ZINC-REGULATED TRANSPORTER 3"/>
    <property type="match status" value="1"/>
</dbReference>
<keyword evidence="4 6" id="KW-0472">Membrane</keyword>
<feature type="transmembrane region" description="Helical" evidence="6">
    <location>
        <begin position="87"/>
        <end position="106"/>
    </location>
</feature>
<evidence type="ECO:0000313" key="7">
    <source>
        <dbReference type="EMBL" id="THW24325.1"/>
    </source>
</evidence>
<organism evidence="7 8">
    <name type="scientific">Aureobasidium pullulans</name>
    <name type="common">Black yeast</name>
    <name type="synonym">Pullularia pullulans</name>
    <dbReference type="NCBI Taxonomy" id="5580"/>
    <lineage>
        <taxon>Eukaryota</taxon>
        <taxon>Fungi</taxon>
        <taxon>Dikarya</taxon>
        <taxon>Ascomycota</taxon>
        <taxon>Pezizomycotina</taxon>
        <taxon>Dothideomycetes</taxon>
        <taxon>Dothideomycetidae</taxon>
        <taxon>Dothideales</taxon>
        <taxon>Saccotheciaceae</taxon>
        <taxon>Aureobasidium</taxon>
    </lineage>
</organism>
<evidence type="ECO:0000256" key="4">
    <source>
        <dbReference type="ARBA" id="ARBA00023136"/>
    </source>
</evidence>
<proteinExistence type="predicted"/>
<feature type="transmembrane region" description="Helical" evidence="6">
    <location>
        <begin position="459"/>
        <end position="479"/>
    </location>
</feature>
<feature type="compositionally biased region" description="Polar residues" evidence="5">
    <location>
        <begin position="296"/>
        <end position="313"/>
    </location>
</feature>
<gene>
    <name evidence="7" type="ORF">D6D24_00107</name>
</gene>
<dbReference type="Pfam" id="PF02535">
    <property type="entry name" value="Zip"/>
    <property type="match status" value="2"/>
</dbReference>
<dbReference type="PANTHER" id="PTHR11040">
    <property type="entry name" value="ZINC/IRON TRANSPORTER"/>
    <property type="match status" value="1"/>
</dbReference>
<evidence type="ECO:0000256" key="2">
    <source>
        <dbReference type="ARBA" id="ARBA00022692"/>
    </source>
</evidence>
<keyword evidence="3 6" id="KW-1133">Transmembrane helix</keyword>
<dbReference type="Proteomes" id="UP000308014">
    <property type="component" value="Unassembled WGS sequence"/>
</dbReference>
<comment type="subcellular location">
    <subcellularLocation>
        <location evidence="1">Membrane</location>
        <topology evidence="1">Multi-pass membrane protein</topology>
    </subcellularLocation>
</comment>
<dbReference type="InterPro" id="IPR003689">
    <property type="entry name" value="ZIP"/>
</dbReference>
<dbReference type="GO" id="GO:0005385">
    <property type="term" value="F:zinc ion transmembrane transporter activity"/>
    <property type="evidence" value="ECO:0007669"/>
    <property type="project" value="TreeGrafter"/>
</dbReference>
<dbReference type="EMBL" id="QZAJ01000001">
    <property type="protein sequence ID" value="THW24325.1"/>
    <property type="molecule type" value="Genomic_DNA"/>
</dbReference>
<feature type="transmembrane region" description="Helical" evidence="6">
    <location>
        <begin position="54"/>
        <end position="75"/>
    </location>
</feature>
<comment type="caution">
    <text evidence="7">The sequence shown here is derived from an EMBL/GenBank/DDBJ whole genome shotgun (WGS) entry which is preliminary data.</text>
</comment>
<feature type="compositionally biased region" description="Basic and acidic residues" evidence="5">
    <location>
        <begin position="124"/>
        <end position="155"/>
    </location>
</feature>
<keyword evidence="2 6" id="KW-0812">Transmembrane</keyword>
<evidence type="ECO:0000256" key="1">
    <source>
        <dbReference type="ARBA" id="ARBA00004141"/>
    </source>
</evidence>
<sequence length="511" mass="54756">MVLSNDERGWVMASVSGAACIIGASIICVDIIVRKFPSKRNFRIQDSDTFLSSSLSLSFGVMLFSALFSMMPSAKSSLQKGGMSPKAAAWTLIGCFLAGALGIQVISRLAHLFMPSHVVDCEHSHDEESAVKEPTEEDGQVRHEQAHPPSHDRSHGGSNAAYKQHGEHVHVQRPKISARKSTSAAADENGSATLPPGKSLSRRPSLQARLSQTLSSIASRSKSSCDCDGPCYGFSEPCGADCFKNMQTRQASTRSIIRQQLLRGESSASEQTPLLQSIRDENSPRPGHQGRMASDTVLQTKKLNSTPSLTNADTVIEEEEEDTHSLHHAKSHASLSSNQQRNGEQQPHHHHVPTNVFASIGLQTSIAIALHKLPEGFITFATNHANPKLGFSVFLALFIHNITDGFVLALPLYLAINNRAKAMFWASLLGGASQPLGAGVAAIIFKIAGSKNVAISENFYGAMFAVTAGIMTSVALQLFGESLELTHNKGLCMIFAFVGMGILGCSSALTA</sequence>
<feature type="region of interest" description="Disordered" evidence="5">
    <location>
        <begin position="262"/>
        <end position="351"/>
    </location>
</feature>
<feature type="transmembrane region" description="Helical" evidence="6">
    <location>
        <begin position="423"/>
        <end position="447"/>
    </location>
</feature>
<evidence type="ECO:0000313" key="8">
    <source>
        <dbReference type="Proteomes" id="UP000308014"/>
    </source>
</evidence>